<dbReference type="GO" id="GO:0008360">
    <property type="term" value="P:regulation of cell shape"/>
    <property type="evidence" value="ECO:0007669"/>
    <property type="project" value="UniProtKB-KW"/>
</dbReference>
<evidence type="ECO:0000313" key="12">
    <source>
        <dbReference type="EMBL" id="GHA12600.1"/>
    </source>
</evidence>
<dbReference type="GO" id="GO:0009002">
    <property type="term" value="F:serine-type D-Ala-D-Ala carboxypeptidase activity"/>
    <property type="evidence" value="ECO:0007669"/>
    <property type="project" value="InterPro"/>
</dbReference>
<keyword evidence="13" id="KW-1185">Reference proteome</keyword>
<dbReference type="SUPFAM" id="SSF56601">
    <property type="entry name" value="beta-lactamase/transpeptidase-like"/>
    <property type="match status" value="1"/>
</dbReference>
<dbReference type="Gene3D" id="3.30.70.1070">
    <property type="entry name" value="Sporulation related repeat"/>
    <property type="match status" value="1"/>
</dbReference>
<comment type="caution">
    <text evidence="12">The sequence shown here is derived from an EMBL/GenBank/DDBJ whole genome shotgun (WGS) entry which is preliminary data.</text>
</comment>
<dbReference type="EMBL" id="BMZE01000001">
    <property type="protein sequence ID" value="GHA12600.1"/>
    <property type="molecule type" value="Genomic_DNA"/>
</dbReference>
<evidence type="ECO:0000256" key="2">
    <source>
        <dbReference type="ARBA" id="ARBA00022729"/>
    </source>
</evidence>
<evidence type="ECO:0000256" key="1">
    <source>
        <dbReference type="ARBA" id="ARBA00007164"/>
    </source>
</evidence>
<evidence type="ECO:0000256" key="7">
    <source>
        <dbReference type="PIRSR" id="PIRSR618044-1"/>
    </source>
</evidence>
<sequence length="521" mass="54371">MAHSAQNPWRAFAARLCLAVILVVSGVSLASTPASAIENLRKYAGIVVDAKSGQVLYESSADERRYPASVAKVMTLYVLFQEIEAGNLSLSTKMTVSRHAAAAVPTKLGLRAGSTITVEDAIMSLVTLSANDISRVIAEHISGSESAFAQRMTATARALGMRNTTYKNASGLPDGGQITTVRDQAILGIAVYQHFPQYYGVFQTKAFKYGGRTFGNHNRVLGYMGAVDGIKTGYINAAGSNLLTAARKDDRHIIVVAFGFNSSAARDQKVRELVSEYLPKGRRGTYLANARIPYPGRAGSAPVAVAVATAPAAPREPVFVRPMPLPGFRLQQLVAANGARPAPGLAVASLPSAPAPVAAPVPAPIPDPVPRDTAVQAVSGLAEPTAASTPDYTGSDVIAAWLSDTYELGAPPAALGQTTPSAPLSLDLGVTNSTGAASSVSGGWVVQIAAAPSEASARAILADAATRMNFLLDYRPAIVKVDANGQTFYRARFVGFGDRGQAETTCNRIKANSLSCLALEG</sequence>
<dbReference type="InterPro" id="IPR036680">
    <property type="entry name" value="SPOR-like_sf"/>
</dbReference>
<keyword evidence="6" id="KW-0961">Cell wall biogenesis/degradation</keyword>
<evidence type="ECO:0000256" key="9">
    <source>
        <dbReference type="RuleBase" id="RU004016"/>
    </source>
</evidence>
<evidence type="ECO:0000313" key="13">
    <source>
        <dbReference type="Proteomes" id="UP000646579"/>
    </source>
</evidence>
<dbReference type="PANTHER" id="PTHR21581:SF6">
    <property type="entry name" value="TRAFFICKING PROTEIN PARTICLE COMPLEX SUBUNIT 12"/>
    <property type="match status" value="1"/>
</dbReference>
<evidence type="ECO:0000259" key="11">
    <source>
        <dbReference type="PROSITE" id="PS51724"/>
    </source>
</evidence>
<feature type="signal peptide" evidence="10">
    <location>
        <begin position="1"/>
        <end position="36"/>
    </location>
</feature>
<dbReference type="PROSITE" id="PS51724">
    <property type="entry name" value="SPOR"/>
    <property type="match status" value="1"/>
</dbReference>
<evidence type="ECO:0000256" key="3">
    <source>
        <dbReference type="ARBA" id="ARBA00022801"/>
    </source>
</evidence>
<evidence type="ECO:0000256" key="4">
    <source>
        <dbReference type="ARBA" id="ARBA00022960"/>
    </source>
</evidence>
<dbReference type="Gene3D" id="3.40.710.10">
    <property type="entry name" value="DD-peptidase/beta-lactamase superfamily"/>
    <property type="match status" value="1"/>
</dbReference>
<dbReference type="PANTHER" id="PTHR21581">
    <property type="entry name" value="D-ALANYL-D-ALANINE CARBOXYPEPTIDASE"/>
    <property type="match status" value="1"/>
</dbReference>
<dbReference type="AlphaFoldDB" id="A0A918RWZ2"/>
<dbReference type="InterPro" id="IPR007730">
    <property type="entry name" value="SPOR-like_dom"/>
</dbReference>
<feature type="active site" evidence="7">
    <location>
        <position position="129"/>
    </location>
</feature>
<feature type="chain" id="PRO_5037456035" evidence="10">
    <location>
        <begin position="37"/>
        <end position="521"/>
    </location>
</feature>
<feature type="binding site" evidence="8">
    <location>
        <position position="231"/>
    </location>
    <ligand>
        <name>substrate</name>
    </ligand>
</feature>
<dbReference type="InterPro" id="IPR012338">
    <property type="entry name" value="Beta-lactam/transpept-like"/>
</dbReference>
<dbReference type="SUPFAM" id="SSF110997">
    <property type="entry name" value="Sporulation related repeat"/>
    <property type="match status" value="1"/>
</dbReference>
<reference evidence="12" key="1">
    <citation type="journal article" date="2014" name="Int. J. Syst. Evol. Microbiol.">
        <title>Complete genome sequence of Corynebacterium casei LMG S-19264T (=DSM 44701T), isolated from a smear-ripened cheese.</title>
        <authorList>
            <consortium name="US DOE Joint Genome Institute (JGI-PGF)"/>
            <person name="Walter F."/>
            <person name="Albersmeier A."/>
            <person name="Kalinowski J."/>
            <person name="Ruckert C."/>
        </authorList>
    </citation>
    <scope>NUCLEOTIDE SEQUENCE</scope>
    <source>
        <strain evidence="12">KCTC 32437</strain>
    </source>
</reference>
<keyword evidence="2 10" id="KW-0732">Signal</keyword>
<dbReference type="Pfam" id="PF00768">
    <property type="entry name" value="Peptidase_S11"/>
    <property type="match status" value="1"/>
</dbReference>
<evidence type="ECO:0000256" key="8">
    <source>
        <dbReference type="PIRSR" id="PIRSR618044-2"/>
    </source>
</evidence>
<proteinExistence type="inferred from homology"/>
<dbReference type="PRINTS" id="PR00725">
    <property type="entry name" value="DADACBPTASE1"/>
</dbReference>
<dbReference type="GO" id="GO:0006508">
    <property type="term" value="P:proteolysis"/>
    <property type="evidence" value="ECO:0007669"/>
    <property type="project" value="InterPro"/>
</dbReference>
<accession>A0A918RWZ2</accession>
<evidence type="ECO:0000256" key="6">
    <source>
        <dbReference type="ARBA" id="ARBA00023316"/>
    </source>
</evidence>
<dbReference type="InterPro" id="IPR018044">
    <property type="entry name" value="Peptidase_S11"/>
</dbReference>
<dbReference type="GO" id="GO:0009252">
    <property type="term" value="P:peptidoglycan biosynthetic process"/>
    <property type="evidence" value="ECO:0007669"/>
    <property type="project" value="UniProtKB-KW"/>
</dbReference>
<keyword evidence="4" id="KW-0133">Cell shape</keyword>
<feature type="active site" description="Proton acceptor" evidence="7">
    <location>
        <position position="72"/>
    </location>
</feature>
<dbReference type="Proteomes" id="UP000646579">
    <property type="component" value="Unassembled WGS sequence"/>
</dbReference>
<dbReference type="GO" id="GO:0071555">
    <property type="term" value="P:cell wall organization"/>
    <property type="evidence" value="ECO:0007669"/>
    <property type="project" value="UniProtKB-KW"/>
</dbReference>
<protein>
    <submittedName>
        <fullName evidence="12">Penicillin-binding protein</fullName>
    </submittedName>
</protein>
<evidence type="ECO:0000256" key="5">
    <source>
        <dbReference type="ARBA" id="ARBA00022984"/>
    </source>
</evidence>
<name>A0A918RWZ2_9HYPH</name>
<dbReference type="Pfam" id="PF05036">
    <property type="entry name" value="SPOR"/>
    <property type="match status" value="1"/>
</dbReference>
<keyword evidence="3" id="KW-0378">Hydrolase</keyword>
<comment type="similarity">
    <text evidence="1 9">Belongs to the peptidase S11 family.</text>
</comment>
<feature type="active site" description="Acyl-ester intermediate" evidence="7">
    <location>
        <position position="69"/>
    </location>
</feature>
<feature type="domain" description="SPOR" evidence="11">
    <location>
        <begin position="438"/>
        <end position="521"/>
    </location>
</feature>
<organism evidence="12 13">
    <name type="scientific">Devosia pacifica</name>
    <dbReference type="NCBI Taxonomy" id="1335967"/>
    <lineage>
        <taxon>Bacteria</taxon>
        <taxon>Pseudomonadati</taxon>
        <taxon>Pseudomonadota</taxon>
        <taxon>Alphaproteobacteria</taxon>
        <taxon>Hyphomicrobiales</taxon>
        <taxon>Devosiaceae</taxon>
        <taxon>Devosia</taxon>
    </lineage>
</organism>
<dbReference type="GO" id="GO:0042834">
    <property type="term" value="F:peptidoglycan binding"/>
    <property type="evidence" value="ECO:0007669"/>
    <property type="project" value="InterPro"/>
</dbReference>
<reference evidence="12" key="2">
    <citation type="submission" date="2020-09" db="EMBL/GenBank/DDBJ databases">
        <authorList>
            <person name="Sun Q."/>
            <person name="Kim S."/>
        </authorList>
    </citation>
    <scope>NUCLEOTIDE SEQUENCE</scope>
    <source>
        <strain evidence="12">KCTC 32437</strain>
    </source>
</reference>
<dbReference type="RefSeq" id="WP_189422856.1">
    <property type="nucleotide sequence ID" value="NZ_BMZE01000001.1"/>
</dbReference>
<gene>
    <name evidence="12" type="primary">dac</name>
    <name evidence="12" type="ORF">GCM10007989_03840</name>
</gene>
<keyword evidence="5" id="KW-0573">Peptidoglycan synthesis</keyword>
<evidence type="ECO:0000256" key="10">
    <source>
        <dbReference type="SAM" id="SignalP"/>
    </source>
</evidence>
<dbReference type="InterPro" id="IPR001967">
    <property type="entry name" value="Peptidase_S11_N"/>
</dbReference>